<dbReference type="GO" id="GO:0051262">
    <property type="term" value="P:protein tetramerization"/>
    <property type="evidence" value="ECO:0007669"/>
    <property type="project" value="InterPro"/>
</dbReference>
<gene>
    <name evidence="5" type="ORF">FA048_09125</name>
</gene>
<evidence type="ECO:0000256" key="2">
    <source>
        <dbReference type="ARBA" id="ARBA00022448"/>
    </source>
</evidence>
<dbReference type="SUPFAM" id="SSF54611">
    <property type="entry name" value="SecB-like"/>
    <property type="match status" value="1"/>
</dbReference>
<evidence type="ECO:0000256" key="1">
    <source>
        <dbReference type="ARBA" id="ARBA00009990"/>
    </source>
</evidence>
<comment type="caution">
    <text evidence="5">The sequence shown here is derived from an EMBL/GenBank/DDBJ whole genome shotgun (WGS) entry which is preliminary data.</text>
</comment>
<proteinExistence type="inferred from homology"/>
<evidence type="ECO:0000313" key="5">
    <source>
        <dbReference type="EMBL" id="TKC10342.1"/>
    </source>
</evidence>
<evidence type="ECO:0008006" key="7">
    <source>
        <dbReference type="Google" id="ProtNLM"/>
    </source>
</evidence>
<dbReference type="Gene3D" id="3.10.420.10">
    <property type="entry name" value="SecB-like"/>
    <property type="match status" value="1"/>
</dbReference>
<dbReference type="InterPro" id="IPR035958">
    <property type="entry name" value="SecB-like_sf"/>
</dbReference>
<organism evidence="5 6">
    <name type="scientific">Pedobacter polaris</name>
    <dbReference type="NCBI Taxonomy" id="2571273"/>
    <lineage>
        <taxon>Bacteria</taxon>
        <taxon>Pseudomonadati</taxon>
        <taxon>Bacteroidota</taxon>
        <taxon>Sphingobacteriia</taxon>
        <taxon>Sphingobacteriales</taxon>
        <taxon>Sphingobacteriaceae</taxon>
        <taxon>Pedobacter</taxon>
    </lineage>
</organism>
<sequence length="154" mass="17170">MTKIAELHGSPFALNQFHIDEFSIKRNPVKPGKPIFTFNPSGLIDYDTSGYVLTIDFEVKDANDAFTIKCNCIGYFKFKVEEGKSADLKSFFYLNAPAIIFPYIRSYIASVTALSGLEAVNLPLINFPKSIAENLMQNTKTREPNNSDVTTSQA</sequence>
<evidence type="ECO:0000313" key="6">
    <source>
        <dbReference type="Proteomes" id="UP000309488"/>
    </source>
</evidence>
<dbReference type="AlphaFoldDB" id="A0A4V5NZW9"/>
<keyword evidence="2" id="KW-0813">Transport</keyword>
<comment type="similarity">
    <text evidence="1">Belongs to the SecB family.</text>
</comment>
<name>A0A4V5NZW9_9SPHI</name>
<dbReference type="Pfam" id="PF02556">
    <property type="entry name" value="SecB"/>
    <property type="match status" value="1"/>
</dbReference>
<evidence type="ECO:0000256" key="4">
    <source>
        <dbReference type="ARBA" id="ARBA00023010"/>
    </source>
</evidence>
<protein>
    <recommendedName>
        <fullName evidence="7">Preprotein translocase subunit SecB</fullName>
    </recommendedName>
</protein>
<dbReference type="OrthoDB" id="983047at2"/>
<dbReference type="Proteomes" id="UP000309488">
    <property type="component" value="Unassembled WGS sequence"/>
</dbReference>
<reference evidence="5 6" key="1">
    <citation type="submission" date="2019-04" db="EMBL/GenBank/DDBJ databases">
        <title>Pedobacter sp. RP-3-22 sp. nov., isolated from Arctic soil.</title>
        <authorList>
            <person name="Dahal R.H."/>
            <person name="Kim D.-U."/>
        </authorList>
    </citation>
    <scope>NUCLEOTIDE SEQUENCE [LARGE SCALE GENOMIC DNA]</scope>
    <source>
        <strain evidence="5 6">RP-3-22</strain>
    </source>
</reference>
<accession>A0A4V5NZW9</accession>
<dbReference type="RefSeq" id="WP_136840090.1">
    <property type="nucleotide sequence ID" value="NZ_SWBR01000002.1"/>
</dbReference>
<dbReference type="GO" id="GO:0015031">
    <property type="term" value="P:protein transport"/>
    <property type="evidence" value="ECO:0007669"/>
    <property type="project" value="UniProtKB-KW"/>
</dbReference>
<evidence type="ECO:0000256" key="3">
    <source>
        <dbReference type="ARBA" id="ARBA00022927"/>
    </source>
</evidence>
<dbReference type="GO" id="GO:0051082">
    <property type="term" value="F:unfolded protein binding"/>
    <property type="evidence" value="ECO:0007669"/>
    <property type="project" value="InterPro"/>
</dbReference>
<dbReference type="InterPro" id="IPR003708">
    <property type="entry name" value="SecB"/>
</dbReference>
<keyword evidence="3" id="KW-0653">Protein transport</keyword>
<dbReference type="EMBL" id="SWBR01000002">
    <property type="protein sequence ID" value="TKC10342.1"/>
    <property type="molecule type" value="Genomic_DNA"/>
</dbReference>
<keyword evidence="6" id="KW-1185">Reference proteome</keyword>
<keyword evidence="4" id="KW-0811">Translocation</keyword>